<comment type="caution">
    <text evidence="2">The sequence shown here is derived from an EMBL/GenBank/DDBJ whole genome shotgun (WGS) entry which is preliminary data.</text>
</comment>
<sequence>MPMFQRSLQALQPDAPGSNNVPATRAQIQEAAKIRKRLMDSFAKYNLAAVRLRDLKTESATQQRLQISVYSAASTFLHANMVPLKHVPKMLRSQQSSQGSSSTHRRLLANLNGGGSHMSPLRNGESVGDGADSASVAGSEEAPDATYFQLPFLALDSTHQAVKVVVHIGIRALRGKGHKAPEFEFNFPTAALESLLCLPCFGSTRPESADSCP</sequence>
<accession>A0ABP0AY22</accession>
<gene>
    <name evidence="2" type="primary">PEP7</name>
    <name evidence="2" type="ORF">SCUCBS95973_001329</name>
</gene>
<keyword evidence="2" id="KW-0121">Carboxypeptidase</keyword>
<feature type="region of interest" description="Disordered" evidence="1">
    <location>
        <begin position="1"/>
        <end position="22"/>
    </location>
</feature>
<organism evidence="2 3">
    <name type="scientific">Sporothrix curviconia</name>
    <dbReference type="NCBI Taxonomy" id="1260050"/>
    <lineage>
        <taxon>Eukaryota</taxon>
        <taxon>Fungi</taxon>
        <taxon>Dikarya</taxon>
        <taxon>Ascomycota</taxon>
        <taxon>Pezizomycotina</taxon>
        <taxon>Sordariomycetes</taxon>
        <taxon>Sordariomycetidae</taxon>
        <taxon>Ophiostomatales</taxon>
        <taxon>Ophiostomataceae</taxon>
        <taxon>Sporothrix</taxon>
    </lineage>
</organism>
<dbReference type="GO" id="GO:0004180">
    <property type="term" value="F:carboxypeptidase activity"/>
    <property type="evidence" value="ECO:0007669"/>
    <property type="project" value="UniProtKB-KW"/>
</dbReference>
<keyword evidence="2" id="KW-0645">Protease</keyword>
<dbReference type="EMBL" id="CAWUHB010000005">
    <property type="protein sequence ID" value="CAK7212105.1"/>
    <property type="molecule type" value="Genomic_DNA"/>
</dbReference>
<dbReference type="Proteomes" id="UP001642405">
    <property type="component" value="Unassembled WGS sequence"/>
</dbReference>
<keyword evidence="2" id="KW-0378">Hydrolase</keyword>
<proteinExistence type="predicted"/>
<reference evidence="2 3" key="1">
    <citation type="submission" date="2024-01" db="EMBL/GenBank/DDBJ databases">
        <authorList>
            <person name="Allen C."/>
            <person name="Tagirdzhanova G."/>
        </authorList>
    </citation>
    <scope>NUCLEOTIDE SEQUENCE [LARGE SCALE GENOMIC DNA]</scope>
</reference>
<keyword evidence="3" id="KW-1185">Reference proteome</keyword>
<feature type="compositionally biased region" description="Polar residues" evidence="1">
    <location>
        <begin position="1"/>
        <end position="10"/>
    </location>
</feature>
<protein>
    <submittedName>
        <fullName evidence="2">Carboxypeptidase Y-deficient</fullName>
    </submittedName>
</protein>
<evidence type="ECO:0000256" key="1">
    <source>
        <dbReference type="SAM" id="MobiDB-lite"/>
    </source>
</evidence>
<name>A0ABP0AY22_9PEZI</name>
<evidence type="ECO:0000313" key="3">
    <source>
        <dbReference type="Proteomes" id="UP001642405"/>
    </source>
</evidence>
<feature type="region of interest" description="Disordered" evidence="1">
    <location>
        <begin position="111"/>
        <end position="138"/>
    </location>
</feature>
<evidence type="ECO:0000313" key="2">
    <source>
        <dbReference type="EMBL" id="CAK7212105.1"/>
    </source>
</evidence>